<dbReference type="InterPro" id="IPR014891">
    <property type="entry name" value="DWNN_domain"/>
</dbReference>
<dbReference type="InterPro" id="IPR001841">
    <property type="entry name" value="Znf_RING"/>
</dbReference>
<feature type="region of interest" description="Disordered" evidence="8">
    <location>
        <begin position="501"/>
        <end position="562"/>
    </location>
</feature>
<comment type="caution">
    <text evidence="12">The sequence shown here is derived from an EMBL/GenBank/DDBJ whole genome shotgun (WGS) entry which is preliminary data.</text>
</comment>
<dbReference type="InterPro" id="IPR036875">
    <property type="entry name" value="Znf_CCHC_sf"/>
</dbReference>
<dbReference type="AlphaFoldDB" id="A0A427YJ26"/>
<dbReference type="Pfam" id="PF13696">
    <property type="entry name" value="zf-CCHC_2"/>
    <property type="match status" value="1"/>
</dbReference>
<dbReference type="Gene3D" id="3.10.20.90">
    <property type="entry name" value="Phosphatidylinositol 3-kinase Catalytic Subunit, Chain A, domain 1"/>
    <property type="match status" value="1"/>
</dbReference>
<dbReference type="SUPFAM" id="SSF57756">
    <property type="entry name" value="Retrovirus zinc finger-like domains"/>
    <property type="match status" value="1"/>
</dbReference>
<dbReference type="SUPFAM" id="SSF57850">
    <property type="entry name" value="RING/U-box"/>
    <property type="match status" value="1"/>
</dbReference>
<comment type="subcellular location">
    <subcellularLocation>
        <location evidence="1">Nucleus</location>
    </subcellularLocation>
</comment>
<evidence type="ECO:0000313" key="12">
    <source>
        <dbReference type="EMBL" id="RSH91082.1"/>
    </source>
</evidence>
<evidence type="ECO:0008006" key="14">
    <source>
        <dbReference type="Google" id="ProtNLM"/>
    </source>
</evidence>
<protein>
    <recommendedName>
        <fullName evidence="14">E3 ubiquitin-protein ligase rbbp6</fullName>
    </recommendedName>
</protein>
<dbReference type="GO" id="GO:0061630">
    <property type="term" value="F:ubiquitin protein ligase activity"/>
    <property type="evidence" value="ECO:0007669"/>
    <property type="project" value="InterPro"/>
</dbReference>
<feature type="compositionally biased region" description="Basic and acidic residues" evidence="8">
    <location>
        <begin position="530"/>
        <end position="556"/>
    </location>
</feature>
<evidence type="ECO:0000259" key="11">
    <source>
        <dbReference type="PROSITE" id="PS51282"/>
    </source>
</evidence>
<name>A0A427YJ26_9TREE</name>
<dbReference type="SMART" id="SM00343">
    <property type="entry name" value="ZnF_C2HC"/>
    <property type="match status" value="1"/>
</dbReference>
<evidence type="ECO:0000256" key="5">
    <source>
        <dbReference type="ARBA" id="ARBA00022833"/>
    </source>
</evidence>
<evidence type="ECO:0000256" key="2">
    <source>
        <dbReference type="ARBA" id="ARBA00022664"/>
    </source>
</evidence>
<evidence type="ECO:0000259" key="9">
    <source>
        <dbReference type="PROSITE" id="PS50089"/>
    </source>
</evidence>
<dbReference type="InterPro" id="IPR025829">
    <property type="entry name" value="Zn_knuckle_CX2CX3GHX4C"/>
</dbReference>
<dbReference type="GO" id="GO:0006511">
    <property type="term" value="P:ubiquitin-dependent protein catabolic process"/>
    <property type="evidence" value="ECO:0007669"/>
    <property type="project" value="TreeGrafter"/>
</dbReference>
<dbReference type="PANTHER" id="PTHR15439">
    <property type="entry name" value="RETINOBLASTOMA-BINDING PROTEIN 6"/>
    <property type="match status" value="1"/>
</dbReference>
<keyword evidence="5" id="KW-0862">Zinc</keyword>
<reference evidence="12 13" key="1">
    <citation type="submission" date="2018-11" db="EMBL/GenBank/DDBJ databases">
        <title>Genome sequence of Saitozyma podzolica DSM 27192.</title>
        <authorList>
            <person name="Aliyu H."/>
            <person name="Gorte O."/>
            <person name="Ochsenreither K."/>
        </authorList>
    </citation>
    <scope>NUCLEOTIDE SEQUENCE [LARGE SCALE GENOMIC DNA]</scope>
    <source>
        <strain evidence="12 13">DSM 27192</strain>
    </source>
</reference>
<evidence type="ECO:0000256" key="3">
    <source>
        <dbReference type="ARBA" id="ARBA00022723"/>
    </source>
</evidence>
<organism evidence="12 13">
    <name type="scientific">Saitozyma podzolica</name>
    <dbReference type="NCBI Taxonomy" id="1890683"/>
    <lineage>
        <taxon>Eukaryota</taxon>
        <taxon>Fungi</taxon>
        <taxon>Dikarya</taxon>
        <taxon>Basidiomycota</taxon>
        <taxon>Agaricomycotina</taxon>
        <taxon>Tremellomycetes</taxon>
        <taxon>Tremellales</taxon>
        <taxon>Trimorphomycetaceae</taxon>
        <taxon>Saitozyma</taxon>
    </lineage>
</organism>
<dbReference type="GO" id="GO:0005634">
    <property type="term" value="C:nucleus"/>
    <property type="evidence" value="ECO:0007669"/>
    <property type="project" value="UniProtKB-SubCell"/>
</dbReference>
<proteinExistence type="predicted"/>
<feature type="region of interest" description="Disordered" evidence="8">
    <location>
        <begin position="396"/>
        <end position="453"/>
    </location>
</feature>
<evidence type="ECO:0000256" key="6">
    <source>
        <dbReference type="ARBA" id="ARBA00023242"/>
    </source>
</evidence>
<feature type="compositionally biased region" description="Low complexity" evidence="8">
    <location>
        <begin position="202"/>
        <end position="211"/>
    </location>
</feature>
<evidence type="ECO:0000256" key="4">
    <source>
        <dbReference type="ARBA" id="ARBA00022771"/>
    </source>
</evidence>
<dbReference type="STRING" id="1890683.A0A427YJ26"/>
<dbReference type="PANTHER" id="PTHR15439:SF0">
    <property type="entry name" value="CELL DIVISION CYCLE AND APOPTOSIS REGULATOR PROTEIN 1-RELATED"/>
    <property type="match status" value="1"/>
</dbReference>
<keyword evidence="4 7" id="KW-0863">Zinc-finger</keyword>
<feature type="compositionally biased region" description="Basic and acidic residues" evidence="8">
    <location>
        <begin position="396"/>
        <end position="416"/>
    </location>
</feature>
<dbReference type="CDD" id="cd16620">
    <property type="entry name" value="vRING-HC-C4C4_RBBP6"/>
    <property type="match status" value="1"/>
</dbReference>
<evidence type="ECO:0000259" key="10">
    <source>
        <dbReference type="PROSITE" id="PS50158"/>
    </source>
</evidence>
<dbReference type="EMBL" id="RSCD01000009">
    <property type="protein sequence ID" value="RSH91082.1"/>
    <property type="molecule type" value="Genomic_DNA"/>
</dbReference>
<evidence type="ECO:0000256" key="1">
    <source>
        <dbReference type="ARBA" id="ARBA00004123"/>
    </source>
</evidence>
<keyword evidence="13" id="KW-1185">Reference proteome</keyword>
<feature type="region of interest" description="Disordered" evidence="8">
    <location>
        <begin position="126"/>
        <end position="150"/>
    </location>
</feature>
<dbReference type="OrthoDB" id="106784at2759"/>
<keyword evidence="6" id="KW-0539">Nucleus</keyword>
<keyword evidence="2" id="KW-0507">mRNA processing</keyword>
<dbReference type="Pfam" id="PF08783">
    <property type="entry name" value="DWNN"/>
    <property type="match status" value="1"/>
</dbReference>
<dbReference type="GO" id="GO:0003676">
    <property type="term" value="F:nucleic acid binding"/>
    <property type="evidence" value="ECO:0007669"/>
    <property type="project" value="InterPro"/>
</dbReference>
<sequence>MSTVFYRWGAGRDESRVTFDGTHISVFDLKREIILANRMGNGKDFDIGLFDNVTGEEFKDDNHQIPRSSSLIARRLPSSIKGRGNAQNYIMGTSAAEALTGDHRIEAGAKDAMLAKARGLQGRGGTFGSLSRRFDGKEEKKAESAAPITTGDADEDARIAAMFAQSADQWEQTQEDMSLKGSLTPIRQPARVAAGYRPKPGRPAGQPGAGPSKFDYSLPPDKEPPVGYICYRCGQKGHWIQNCPTLEDPAAQERKRFVRVTGIPRSFLKTVETPTTGEGSSQGAMLTADGGFVRAVPDQRQWQKHVAAKPRALTGAEVRSQQPQDADLTCPICRKLVWEAVRTPCCNGAFCEECITTHLLEHDFECPACESRVASLDSLKPDDELRQKVKGYVDGEIERSKREEDEAVKEGRMEKSPEDEEPAEEGAIKPDEGGGGGKPDGDADSDKPSAPALDPAKMQEMLNPQTMQIYLAQVSVVPLSARLLSIVYRVLSSAGCTPADIASSGSQDAPKSATTTSGPRAAADADADGPGDRDANAAHGRERNDGRASQRRERSCQSHCQR</sequence>
<evidence type="ECO:0000256" key="8">
    <source>
        <dbReference type="SAM" id="MobiDB-lite"/>
    </source>
</evidence>
<dbReference type="GO" id="GO:0008270">
    <property type="term" value="F:zinc ion binding"/>
    <property type="evidence" value="ECO:0007669"/>
    <property type="project" value="UniProtKB-KW"/>
</dbReference>
<feature type="domain" description="RING-type" evidence="9">
    <location>
        <begin position="330"/>
        <end position="370"/>
    </location>
</feature>
<feature type="domain" description="DWNN" evidence="11">
    <location>
        <begin position="4"/>
        <end position="77"/>
    </location>
</feature>
<dbReference type="PROSITE" id="PS50089">
    <property type="entry name" value="ZF_RING_2"/>
    <property type="match status" value="1"/>
</dbReference>
<evidence type="ECO:0000256" key="7">
    <source>
        <dbReference type="PROSITE-ProRule" id="PRU00047"/>
    </source>
</evidence>
<accession>A0A427YJ26</accession>
<dbReference type="GO" id="GO:0016567">
    <property type="term" value="P:protein ubiquitination"/>
    <property type="evidence" value="ECO:0007669"/>
    <property type="project" value="InterPro"/>
</dbReference>
<dbReference type="Gene3D" id="4.10.60.10">
    <property type="entry name" value="Zinc finger, CCHC-type"/>
    <property type="match status" value="1"/>
</dbReference>
<dbReference type="PROSITE" id="PS50158">
    <property type="entry name" value="ZF_CCHC"/>
    <property type="match status" value="1"/>
</dbReference>
<evidence type="ECO:0000313" key="13">
    <source>
        <dbReference type="Proteomes" id="UP000279259"/>
    </source>
</evidence>
<dbReference type="PROSITE" id="PS51282">
    <property type="entry name" value="DWNN"/>
    <property type="match status" value="1"/>
</dbReference>
<feature type="domain" description="CCHC-type" evidence="10">
    <location>
        <begin position="230"/>
        <end position="244"/>
    </location>
</feature>
<dbReference type="SMART" id="SM01180">
    <property type="entry name" value="DWNN"/>
    <property type="match status" value="1"/>
</dbReference>
<feature type="compositionally biased region" description="Basic and acidic residues" evidence="8">
    <location>
        <begin position="132"/>
        <end position="143"/>
    </location>
</feature>
<feature type="region of interest" description="Disordered" evidence="8">
    <location>
        <begin position="194"/>
        <end position="215"/>
    </location>
</feature>
<dbReference type="Proteomes" id="UP000279259">
    <property type="component" value="Unassembled WGS sequence"/>
</dbReference>
<dbReference type="InterPro" id="IPR013083">
    <property type="entry name" value="Znf_RING/FYVE/PHD"/>
</dbReference>
<dbReference type="InterPro" id="IPR033489">
    <property type="entry name" value="RBBP6"/>
</dbReference>
<dbReference type="GO" id="GO:0006397">
    <property type="term" value="P:mRNA processing"/>
    <property type="evidence" value="ECO:0007669"/>
    <property type="project" value="UniProtKB-KW"/>
</dbReference>
<dbReference type="InterPro" id="IPR001878">
    <property type="entry name" value="Znf_CCHC"/>
</dbReference>
<keyword evidence="3" id="KW-0479">Metal-binding</keyword>
<feature type="compositionally biased region" description="Polar residues" evidence="8">
    <location>
        <begin position="503"/>
        <end position="518"/>
    </location>
</feature>
<gene>
    <name evidence="12" type="ORF">EHS25_010258</name>
</gene>
<dbReference type="Gene3D" id="3.30.40.10">
    <property type="entry name" value="Zinc/RING finger domain, C3HC4 (zinc finger)"/>
    <property type="match status" value="1"/>
</dbReference>